<name>A0A829YC14_9GAMM</name>
<evidence type="ECO:0000256" key="9">
    <source>
        <dbReference type="ARBA" id="ARBA00025772"/>
    </source>
</evidence>
<feature type="transmembrane region" description="Helical" evidence="11">
    <location>
        <begin position="12"/>
        <end position="34"/>
    </location>
</feature>
<organism evidence="13 14">
    <name type="scientific">Steroidobacter agaridevorans</name>
    <dbReference type="NCBI Taxonomy" id="2695856"/>
    <lineage>
        <taxon>Bacteria</taxon>
        <taxon>Pseudomonadati</taxon>
        <taxon>Pseudomonadota</taxon>
        <taxon>Gammaproteobacteria</taxon>
        <taxon>Steroidobacterales</taxon>
        <taxon>Steroidobacteraceae</taxon>
        <taxon>Steroidobacter</taxon>
    </lineage>
</organism>
<comment type="similarity">
    <text evidence="9">Belongs to the GSP H family.</text>
</comment>
<keyword evidence="7 11" id="KW-1133">Transmembrane helix</keyword>
<keyword evidence="8 11" id="KW-0472">Membrane</keyword>
<evidence type="ECO:0000256" key="10">
    <source>
        <dbReference type="ARBA" id="ARBA00030775"/>
    </source>
</evidence>
<dbReference type="InterPro" id="IPR045584">
    <property type="entry name" value="Pilin-like"/>
</dbReference>
<dbReference type="GO" id="GO:0005886">
    <property type="term" value="C:plasma membrane"/>
    <property type="evidence" value="ECO:0007669"/>
    <property type="project" value="UniProtKB-SubCell"/>
</dbReference>
<dbReference type="GO" id="GO:0015627">
    <property type="term" value="C:type II protein secretion system complex"/>
    <property type="evidence" value="ECO:0007669"/>
    <property type="project" value="InterPro"/>
</dbReference>
<evidence type="ECO:0000256" key="1">
    <source>
        <dbReference type="ARBA" id="ARBA00004377"/>
    </source>
</evidence>
<dbReference type="AlphaFoldDB" id="A0A829YC14"/>
<dbReference type="Pfam" id="PF07963">
    <property type="entry name" value="N_methyl"/>
    <property type="match status" value="1"/>
</dbReference>
<proteinExistence type="inferred from homology"/>
<dbReference type="InterPro" id="IPR012902">
    <property type="entry name" value="N_methyl_site"/>
</dbReference>
<dbReference type="EMBL" id="BLJN01000002">
    <property type="protein sequence ID" value="GFE80840.1"/>
    <property type="molecule type" value="Genomic_DNA"/>
</dbReference>
<evidence type="ECO:0000256" key="4">
    <source>
        <dbReference type="ARBA" id="ARBA00022481"/>
    </source>
</evidence>
<evidence type="ECO:0000313" key="13">
    <source>
        <dbReference type="EMBL" id="GFE80840.1"/>
    </source>
</evidence>
<keyword evidence="14" id="KW-1185">Reference proteome</keyword>
<evidence type="ECO:0000256" key="2">
    <source>
        <dbReference type="ARBA" id="ARBA00021549"/>
    </source>
</evidence>
<comment type="subcellular location">
    <subcellularLocation>
        <location evidence="1">Cell inner membrane</location>
        <topology evidence="1">Single-pass membrane protein</topology>
    </subcellularLocation>
</comment>
<dbReference type="Pfam" id="PF12019">
    <property type="entry name" value="GspH"/>
    <property type="match status" value="1"/>
</dbReference>
<dbReference type="InterPro" id="IPR022346">
    <property type="entry name" value="T2SS_GspH"/>
</dbReference>
<keyword evidence="5" id="KW-0997">Cell inner membrane</keyword>
<keyword evidence="3" id="KW-1003">Cell membrane</keyword>
<evidence type="ECO:0000256" key="11">
    <source>
        <dbReference type="SAM" id="Phobius"/>
    </source>
</evidence>
<evidence type="ECO:0000313" key="14">
    <source>
        <dbReference type="Proteomes" id="UP000445000"/>
    </source>
</evidence>
<evidence type="ECO:0000256" key="6">
    <source>
        <dbReference type="ARBA" id="ARBA00022692"/>
    </source>
</evidence>
<gene>
    <name evidence="13" type="ORF">GCM10011487_28400</name>
</gene>
<evidence type="ECO:0000256" key="8">
    <source>
        <dbReference type="ARBA" id="ARBA00023136"/>
    </source>
</evidence>
<evidence type="ECO:0000256" key="5">
    <source>
        <dbReference type="ARBA" id="ARBA00022519"/>
    </source>
</evidence>
<accession>A0A829YC14</accession>
<evidence type="ECO:0000256" key="7">
    <source>
        <dbReference type="ARBA" id="ARBA00022989"/>
    </source>
</evidence>
<dbReference type="Proteomes" id="UP000445000">
    <property type="component" value="Unassembled WGS sequence"/>
</dbReference>
<comment type="caution">
    <text evidence="13">The sequence shown here is derived from an EMBL/GenBank/DDBJ whole genome shotgun (WGS) entry which is preliminary data.</text>
</comment>
<protein>
    <recommendedName>
        <fullName evidence="2">Type II secretion system protein H</fullName>
    </recommendedName>
    <alternativeName>
        <fullName evidence="10">General secretion pathway protein H</fullName>
    </alternativeName>
</protein>
<evidence type="ECO:0000256" key="3">
    <source>
        <dbReference type="ARBA" id="ARBA00022475"/>
    </source>
</evidence>
<dbReference type="GO" id="GO:0015628">
    <property type="term" value="P:protein secretion by the type II secretion system"/>
    <property type="evidence" value="ECO:0007669"/>
    <property type="project" value="InterPro"/>
</dbReference>
<dbReference type="Gene3D" id="3.55.40.10">
    <property type="entry name" value="minor pseudopilin epsh domain"/>
    <property type="match status" value="1"/>
</dbReference>
<sequence>MTRSPKQSAGFTLLELMTALSVTAVLLVIGVPAFTDVTRNNRLTTAANDLLRSTQVARSEAVTRRLPVVVCATNDSSADEPTCSNGSFTQWIVFVDADRDWGVDEGEPVLERHAPVHETLTIRNDDDGIISYSPTGFATPQLAGEGAIAPTNRIVLCDARGNALVGADSSAARALVIEETGRARITKNREDVTDALAITGGACP</sequence>
<keyword evidence="4" id="KW-0488">Methylation</keyword>
<feature type="domain" description="General secretion pathway GspH" evidence="12">
    <location>
        <begin position="46"/>
        <end position="181"/>
    </location>
</feature>
<evidence type="ECO:0000259" key="12">
    <source>
        <dbReference type="Pfam" id="PF12019"/>
    </source>
</evidence>
<reference evidence="14" key="1">
    <citation type="submission" date="2020-01" db="EMBL/GenBank/DDBJ databases">
        <title>'Steroidobacter agaridevorans' sp. nov., agar-degrading bacteria isolated from rhizosphere soils.</title>
        <authorList>
            <person name="Ikenaga M."/>
            <person name="Kataoka M."/>
            <person name="Murouchi A."/>
            <person name="Katsuragi S."/>
            <person name="Sakai M."/>
        </authorList>
    </citation>
    <scope>NUCLEOTIDE SEQUENCE [LARGE SCALE GENOMIC DNA]</scope>
    <source>
        <strain evidence="14">YU21-B</strain>
    </source>
</reference>
<dbReference type="PROSITE" id="PS00409">
    <property type="entry name" value="PROKAR_NTER_METHYL"/>
    <property type="match status" value="1"/>
</dbReference>
<keyword evidence="6 11" id="KW-0812">Transmembrane</keyword>
<dbReference type="NCBIfam" id="TIGR02532">
    <property type="entry name" value="IV_pilin_GFxxxE"/>
    <property type="match status" value="1"/>
</dbReference>
<dbReference type="RefSeq" id="WP_161812593.1">
    <property type="nucleotide sequence ID" value="NZ_BLJN01000002.1"/>
</dbReference>
<dbReference type="SUPFAM" id="SSF54523">
    <property type="entry name" value="Pili subunits"/>
    <property type="match status" value="1"/>
</dbReference>